<keyword evidence="2" id="KW-1185">Reference proteome</keyword>
<evidence type="ECO:0000313" key="1">
    <source>
        <dbReference type="EMBL" id="GIX68246.1"/>
    </source>
</evidence>
<gene>
    <name evidence="1" type="ORF">CEXT_170531</name>
</gene>
<name>A0AAV4MA06_CAEEX</name>
<dbReference type="AlphaFoldDB" id="A0AAV4MA06"/>
<accession>A0AAV4MA06</accession>
<protein>
    <submittedName>
        <fullName evidence="1">Uncharacterized protein</fullName>
    </submittedName>
</protein>
<dbReference type="Proteomes" id="UP001054945">
    <property type="component" value="Unassembled WGS sequence"/>
</dbReference>
<comment type="caution">
    <text evidence="1">The sequence shown here is derived from an EMBL/GenBank/DDBJ whole genome shotgun (WGS) entry which is preliminary data.</text>
</comment>
<proteinExistence type="predicted"/>
<evidence type="ECO:0000313" key="2">
    <source>
        <dbReference type="Proteomes" id="UP001054945"/>
    </source>
</evidence>
<dbReference type="EMBL" id="BPLR01019471">
    <property type="protein sequence ID" value="GIX68246.1"/>
    <property type="molecule type" value="Genomic_DNA"/>
</dbReference>
<reference evidence="1 2" key="1">
    <citation type="submission" date="2021-06" db="EMBL/GenBank/DDBJ databases">
        <title>Caerostris extrusa draft genome.</title>
        <authorList>
            <person name="Kono N."/>
            <person name="Arakawa K."/>
        </authorList>
    </citation>
    <scope>NUCLEOTIDE SEQUENCE [LARGE SCALE GENOMIC DNA]</scope>
</reference>
<organism evidence="1 2">
    <name type="scientific">Caerostris extrusa</name>
    <name type="common">Bark spider</name>
    <name type="synonym">Caerostris bankana</name>
    <dbReference type="NCBI Taxonomy" id="172846"/>
    <lineage>
        <taxon>Eukaryota</taxon>
        <taxon>Metazoa</taxon>
        <taxon>Ecdysozoa</taxon>
        <taxon>Arthropoda</taxon>
        <taxon>Chelicerata</taxon>
        <taxon>Arachnida</taxon>
        <taxon>Araneae</taxon>
        <taxon>Araneomorphae</taxon>
        <taxon>Entelegynae</taxon>
        <taxon>Araneoidea</taxon>
        <taxon>Araneidae</taxon>
        <taxon>Caerostris</taxon>
    </lineage>
</organism>
<sequence>MPTLQGLLEHQRCEIHMVKDLGLMVAVLTRLLSVRGAATLTITWEYFRSPRSADRHRCCLMCIKNLLSKSLISVDFATHPQLYAAPTKIISNKVLHCKGYAEYEVPTYDGFVCFASGASFGILSVFVPC</sequence>